<keyword evidence="1" id="KW-0175">Coiled coil</keyword>
<evidence type="ECO:0000256" key="1">
    <source>
        <dbReference type="SAM" id="Coils"/>
    </source>
</evidence>
<gene>
    <name evidence="2" type="ORF">LTRI10_LOCUS43462</name>
</gene>
<proteinExistence type="predicted"/>
<organism evidence="2 3">
    <name type="scientific">Linum trigynum</name>
    <dbReference type="NCBI Taxonomy" id="586398"/>
    <lineage>
        <taxon>Eukaryota</taxon>
        <taxon>Viridiplantae</taxon>
        <taxon>Streptophyta</taxon>
        <taxon>Embryophyta</taxon>
        <taxon>Tracheophyta</taxon>
        <taxon>Spermatophyta</taxon>
        <taxon>Magnoliopsida</taxon>
        <taxon>eudicotyledons</taxon>
        <taxon>Gunneridae</taxon>
        <taxon>Pentapetalae</taxon>
        <taxon>rosids</taxon>
        <taxon>fabids</taxon>
        <taxon>Malpighiales</taxon>
        <taxon>Linaceae</taxon>
        <taxon>Linum</taxon>
    </lineage>
</organism>
<evidence type="ECO:0000313" key="3">
    <source>
        <dbReference type="Proteomes" id="UP001497516"/>
    </source>
</evidence>
<name>A0AAV2FYU2_9ROSI</name>
<feature type="coiled-coil region" evidence="1">
    <location>
        <begin position="187"/>
        <end position="348"/>
    </location>
</feature>
<keyword evidence="3" id="KW-1185">Reference proteome</keyword>
<dbReference type="EMBL" id="OZ034820">
    <property type="protein sequence ID" value="CAL1403536.1"/>
    <property type="molecule type" value="Genomic_DNA"/>
</dbReference>
<accession>A0AAV2FYU2</accession>
<reference evidence="2 3" key="1">
    <citation type="submission" date="2024-04" db="EMBL/GenBank/DDBJ databases">
        <authorList>
            <person name="Fracassetti M."/>
        </authorList>
    </citation>
    <scope>NUCLEOTIDE SEQUENCE [LARGE SCALE GENOMIC DNA]</scope>
</reference>
<sequence>MSGATMQELHLASSLPWEALHKAQTLLPVLNRWYMFPRLSQQGAGLGLPCGLSLASRQRESRGMSVFNLNAADFFITSNWGSPTDNRIFVNKHTGDRWEPGNLVVIGESEKVKELEVSGTTFRGEKLTELSRDLRAWNDRTRCSLRVNCEGSCFVLDYRAGDSSGIRINTVFDWSKHGVRTAKERQLEFLTSQLEDKDSTVSELRRNLEDTAKELASNKSELVEARGELGALSRRLDRVNRAAKEVEEVVEEMEKEKRDYAAELRSRYEKGLERRKRRVEELEAEVEGKEREARECRLKGMKAEEEAAAWRKAAERKGKMVEECERVVEEKEKEVGVWKLRLREVEERKVSEERDVEVEHWKMKLRYKEEELAVSRKLLEWKDKVMEMTKEKVSGSDSSEIWIL</sequence>
<protein>
    <submittedName>
        <fullName evidence="2">Uncharacterized protein</fullName>
    </submittedName>
</protein>
<dbReference type="AlphaFoldDB" id="A0AAV2FYU2"/>
<dbReference type="Proteomes" id="UP001497516">
    <property type="component" value="Chromosome 7"/>
</dbReference>
<evidence type="ECO:0000313" key="2">
    <source>
        <dbReference type="EMBL" id="CAL1403536.1"/>
    </source>
</evidence>